<comment type="caution">
    <text evidence="1">The sequence shown here is derived from an EMBL/GenBank/DDBJ whole genome shotgun (WGS) entry which is preliminary data.</text>
</comment>
<keyword evidence="2" id="KW-1185">Reference proteome</keyword>
<organism evidence="1 2">
    <name type="scientific">Ramlibacter cellulosilyticus</name>
    <dbReference type="NCBI Taxonomy" id="2764187"/>
    <lineage>
        <taxon>Bacteria</taxon>
        <taxon>Pseudomonadati</taxon>
        <taxon>Pseudomonadota</taxon>
        <taxon>Betaproteobacteria</taxon>
        <taxon>Burkholderiales</taxon>
        <taxon>Comamonadaceae</taxon>
        <taxon>Ramlibacter</taxon>
    </lineage>
</organism>
<gene>
    <name evidence="1" type="ORF">H8N03_16235</name>
</gene>
<reference evidence="1" key="1">
    <citation type="submission" date="2020-08" db="EMBL/GenBank/DDBJ databases">
        <title>Ramlibacter sp. USB13 16S ribosomal RNA gene genome sequencing and assembly.</title>
        <authorList>
            <person name="Kang M."/>
        </authorList>
    </citation>
    <scope>NUCLEOTIDE SEQUENCE</scope>
    <source>
        <strain evidence="1">USB13</strain>
    </source>
</reference>
<protein>
    <submittedName>
        <fullName evidence="1">Uncharacterized protein</fullName>
    </submittedName>
</protein>
<proteinExistence type="predicted"/>
<accession>A0A923SCP8</accession>
<dbReference type="Proteomes" id="UP000608513">
    <property type="component" value="Unassembled WGS sequence"/>
</dbReference>
<dbReference type="AlphaFoldDB" id="A0A923SCP8"/>
<evidence type="ECO:0000313" key="1">
    <source>
        <dbReference type="EMBL" id="MBC5784498.1"/>
    </source>
</evidence>
<dbReference type="RefSeq" id="WP_187077249.1">
    <property type="nucleotide sequence ID" value="NZ_JACORT010000007.1"/>
</dbReference>
<dbReference type="EMBL" id="JACORT010000007">
    <property type="protein sequence ID" value="MBC5784498.1"/>
    <property type="molecule type" value="Genomic_DNA"/>
</dbReference>
<evidence type="ECO:0000313" key="2">
    <source>
        <dbReference type="Proteomes" id="UP000608513"/>
    </source>
</evidence>
<name>A0A923SCP8_9BURK</name>
<sequence length="301" mass="32019">MRSALDVLALALRTAQAGLAQRARAMAAADDPLRLALPPLPAAPPVTPAADALAAYAALYLHAELEEARVLPAVEALAERRYRLALQDRNTIGRLERFFLSARDHPARSERAVIFGRLFGMGEGRGDDARLDFLQRLLRLATAAVRADLERSRLAGQPGLASQAAWQAAAQDLLAVVAAQPGAWLVQSARRIHARSLQAFDILGDAGLMRWLLSRSPWESLTKLLPEEGALQRDAAARRGAAGQALLRALPAAATSLPDAETVQAAVRWLVASGLPVPQATMLPPPSSAIGVPETAFEVSA</sequence>